<gene>
    <name evidence="8" type="ORF">FFLO_02982</name>
</gene>
<evidence type="ECO:0000256" key="3">
    <source>
        <dbReference type="ARBA" id="ARBA00023306"/>
    </source>
</evidence>
<dbReference type="GO" id="GO:0005829">
    <property type="term" value="C:cytosol"/>
    <property type="evidence" value="ECO:0007669"/>
    <property type="project" value="TreeGrafter"/>
</dbReference>
<dbReference type="PANTHER" id="PTHR13255">
    <property type="entry name" value="ATAXIN-10"/>
    <property type="match status" value="1"/>
</dbReference>
<dbReference type="GO" id="GO:0051301">
    <property type="term" value="P:cell division"/>
    <property type="evidence" value="ECO:0007669"/>
    <property type="project" value="UniProtKB-KW"/>
</dbReference>
<dbReference type="SUPFAM" id="SSF48371">
    <property type="entry name" value="ARM repeat"/>
    <property type="match status" value="1"/>
</dbReference>
<dbReference type="AlphaFoldDB" id="A0A8K0JNP0"/>
<evidence type="ECO:0000256" key="6">
    <source>
        <dbReference type="ARBA" id="ARBA00044805"/>
    </source>
</evidence>
<protein>
    <recommendedName>
        <fullName evidence="5">Ataxin-10 homolog</fullName>
    </recommendedName>
    <alternativeName>
        <fullName evidence="6">Copper transport protein 86</fullName>
    </alternativeName>
</protein>
<dbReference type="InterPro" id="IPR011989">
    <property type="entry name" value="ARM-like"/>
</dbReference>
<keyword evidence="9" id="KW-1185">Reference proteome</keyword>
<dbReference type="Proteomes" id="UP000812966">
    <property type="component" value="Unassembled WGS sequence"/>
</dbReference>
<dbReference type="Pfam" id="PF09759">
    <property type="entry name" value="Atx10homo_assoc"/>
    <property type="match status" value="1"/>
</dbReference>
<keyword evidence="3" id="KW-0131">Cell cycle</keyword>
<evidence type="ECO:0000256" key="5">
    <source>
        <dbReference type="ARBA" id="ARBA00044801"/>
    </source>
</evidence>
<evidence type="ECO:0000256" key="1">
    <source>
        <dbReference type="ARBA" id="ARBA00008384"/>
    </source>
</evidence>
<comment type="similarity">
    <text evidence="1">Belongs to the ataxin-10 family.</text>
</comment>
<evidence type="ECO:0000313" key="8">
    <source>
        <dbReference type="EMBL" id="KAG7553627.1"/>
    </source>
</evidence>
<evidence type="ECO:0000256" key="4">
    <source>
        <dbReference type="ARBA" id="ARBA00044746"/>
    </source>
</evidence>
<proteinExistence type="inferred from homology"/>
<comment type="caution">
    <text evidence="8">The sequence shown here is derived from an EMBL/GenBank/DDBJ whole genome shotgun (WGS) entry which is preliminary data.</text>
</comment>
<feature type="domain" description="Ataxin-10" evidence="7">
    <location>
        <begin position="457"/>
        <end position="543"/>
    </location>
</feature>
<dbReference type="EMBL" id="JABELV010000051">
    <property type="protein sequence ID" value="KAG7553627.1"/>
    <property type="molecule type" value="Genomic_DNA"/>
</dbReference>
<dbReference type="InterPro" id="IPR016024">
    <property type="entry name" value="ARM-type_fold"/>
</dbReference>
<dbReference type="InterPro" id="IPR051374">
    <property type="entry name" value="Ataxin-10/CTR86_families"/>
</dbReference>
<evidence type="ECO:0000313" key="9">
    <source>
        <dbReference type="Proteomes" id="UP000812966"/>
    </source>
</evidence>
<evidence type="ECO:0000259" key="7">
    <source>
        <dbReference type="Pfam" id="PF09759"/>
    </source>
</evidence>
<dbReference type="Gene3D" id="1.25.10.10">
    <property type="entry name" value="Leucine-rich Repeat Variant"/>
    <property type="match status" value="1"/>
</dbReference>
<reference evidence="8" key="1">
    <citation type="submission" date="2020-04" db="EMBL/GenBank/DDBJ databases">
        <title>Analysis of mating type loci in Filobasidium floriforme.</title>
        <authorList>
            <person name="Nowrousian M."/>
        </authorList>
    </citation>
    <scope>NUCLEOTIDE SEQUENCE</scope>
    <source>
        <strain evidence="8">CBS 6242</strain>
    </source>
</reference>
<dbReference type="InterPro" id="IPR019156">
    <property type="entry name" value="Ataxin-10_domain"/>
</dbReference>
<organism evidence="8 9">
    <name type="scientific">Filobasidium floriforme</name>
    <dbReference type="NCBI Taxonomy" id="5210"/>
    <lineage>
        <taxon>Eukaryota</taxon>
        <taxon>Fungi</taxon>
        <taxon>Dikarya</taxon>
        <taxon>Basidiomycota</taxon>
        <taxon>Agaricomycotina</taxon>
        <taxon>Tremellomycetes</taxon>
        <taxon>Filobasidiales</taxon>
        <taxon>Filobasidiaceae</taxon>
        <taxon>Filobasidium</taxon>
    </lineage>
</organism>
<dbReference type="PANTHER" id="PTHR13255:SF0">
    <property type="entry name" value="ATAXIN-10"/>
    <property type="match status" value="1"/>
</dbReference>
<name>A0A8K0JNP0_9TREE</name>
<accession>A0A8K0JNP0</accession>
<comment type="function">
    <text evidence="4">May play a role in the regulation of cytokinesis.</text>
</comment>
<keyword evidence="2" id="KW-0132">Cell division</keyword>
<evidence type="ECO:0000256" key="2">
    <source>
        <dbReference type="ARBA" id="ARBA00022618"/>
    </source>
</evidence>
<sequence>MDVTDAIITALRQLSEALEDVQRLQSCVGTLNEGYKTIGQVPAARRVYWRISAFSYGKLNTSYAHSIRHDFVERAPISSLTVAWQAYAERFDVQGLGISTESLEAGLALARLTRNCLAGSHEAKALVSGSEPYIRRAVFQATSFGAIKEERFFPLLRALLQSIANLIAPVDRDNSELLLTGSLIRLYFQEEVRTDQIVLRALDSDDAQVNLSVLMIVLNALKVDPSLIRTLANVQGTRTMAKILDKMTRWSESVSETLEGRCFDLGYQISAYIISSPVQMSLFNTLGSDEEVITPSQLMFLKLLDGYLQSATSAPSSSIDIPEVAYLVPHLNAAATFAAPNLKALLESGQDREPAASQDPILPRTLEASILLCQCLIAAALREIPVQHERELLAQSIAGLDQPAGNTLSSLRKAGQATVENLIGLLGALEAALPRQKPLRPATESSPGRSLQAFATLKRDVVQLLGLIAYHDKHSQDRIREAAGIHLILSLCVVDEHNPLIREHALLTIRNLMTNNPENQAVIGTMDPIGMVGPNGELQEMPVKRG</sequence>